<gene>
    <name evidence="3" type="ORF">ElyMa_003411500</name>
</gene>
<keyword evidence="2" id="KW-0175">Coiled coil</keyword>
<dbReference type="PANTHER" id="PTHR11046:SF29">
    <property type="match status" value="1"/>
</dbReference>
<keyword evidence="1" id="KW-0378">Hydrolase</keyword>
<dbReference type="GO" id="GO:0000175">
    <property type="term" value="F:3'-5'-RNA exonuclease activity"/>
    <property type="evidence" value="ECO:0007669"/>
    <property type="project" value="InterPro"/>
</dbReference>
<dbReference type="Proteomes" id="UP000762676">
    <property type="component" value="Unassembled WGS sequence"/>
</dbReference>
<sequence>MKELKTENNILKEDKKEMLVKQQQLEEGQKHAMSCRCGFPKINRGIQVSDKMEQNFSKLQKEKKEDDKLISNLRDENEGLSARVDALKSEIESLKKQVKSEQTMKSGYKRKCAEMEMVADVILSSENDVPEKGKDEDDVVMKGATNNVYSDSVRLTFMALQGEANVAASNCSKVVNIVSKYLYKKEIPLDKLPCIQTILNMSAEGQYLSKHQTVEKILECPHFTLGSDATSREKKHYLEQHIVLSDGNVMSLGFSEIATDDAQTLLEKTLDLFNELCKIYCDDENVERDIVFKEIISKMKCLMSDRASVMKLFDKKMAELRNQILDGDVQTHFLFCNAHFLLGISGAVENSMRELEKIVTEDGEKLGRDDSGAYARFSNSAESSVSRLTRTAAEVMGPRGDDKSGCRSEWLEFLDGFQDVKSRFCSFRANRFNNVFENASAIVFHQHHIVSFLEDFVSHSNLKLKSVVMDLQDERIMDMMRAFSKFNFLVTSPYWKLMNSNVPYSQFHFYVKRLKTFLELSDPRAPAVFPEFSDPKFDLDFEMSDLFHQTFKQICSVSLEVLQRQLNDFYDDGIFAGDVPQDVLDVLKTCPLTNLIGERLFGDLDFDMSKRRRASLLLRTSLNMWKHNKT</sequence>
<organism evidence="3 4">
    <name type="scientific">Elysia marginata</name>
    <dbReference type="NCBI Taxonomy" id="1093978"/>
    <lineage>
        <taxon>Eukaryota</taxon>
        <taxon>Metazoa</taxon>
        <taxon>Spiralia</taxon>
        <taxon>Lophotrochozoa</taxon>
        <taxon>Mollusca</taxon>
        <taxon>Gastropoda</taxon>
        <taxon>Heterobranchia</taxon>
        <taxon>Euthyneura</taxon>
        <taxon>Panpulmonata</taxon>
        <taxon>Sacoglossa</taxon>
        <taxon>Placobranchoidea</taxon>
        <taxon>Plakobranchidae</taxon>
        <taxon>Elysia</taxon>
    </lineage>
</organism>
<dbReference type="Gene3D" id="1.20.5.340">
    <property type="match status" value="1"/>
</dbReference>
<keyword evidence="1" id="KW-0540">Nuclease</keyword>
<evidence type="ECO:0000313" key="3">
    <source>
        <dbReference type="EMBL" id="GFS24279.1"/>
    </source>
</evidence>
<keyword evidence="4" id="KW-1185">Reference proteome</keyword>
<dbReference type="AlphaFoldDB" id="A0AAV4JQ73"/>
<evidence type="ECO:0000256" key="1">
    <source>
        <dbReference type="ARBA" id="ARBA00022722"/>
    </source>
</evidence>
<feature type="non-terminal residue" evidence="3">
    <location>
        <position position="630"/>
    </location>
</feature>
<dbReference type="PANTHER" id="PTHR11046">
    <property type="entry name" value="OLIGORIBONUCLEASE, MITOCHONDRIAL"/>
    <property type="match status" value="1"/>
</dbReference>
<dbReference type="EMBL" id="BMAT01007021">
    <property type="protein sequence ID" value="GFS24279.1"/>
    <property type="molecule type" value="Genomic_DNA"/>
</dbReference>
<protein>
    <submittedName>
        <fullName evidence="3">Uncharacterized protein</fullName>
    </submittedName>
</protein>
<accession>A0AAV4JQ73</accession>
<evidence type="ECO:0000313" key="4">
    <source>
        <dbReference type="Proteomes" id="UP000762676"/>
    </source>
</evidence>
<comment type="caution">
    <text evidence="3">The sequence shown here is derived from an EMBL/GenBank/DDBJ whole genome shotgun (WGS) entry which is preliminary data.</text>
</comment>
<reference evidence="3 4" key="1">
    <citation type="journal article" date="2021" name="Elife">
        <title>Chloroplast acquisition without the gene transfer in kleptoplastic sea slugs, Plakobranchus ocellatus.</title>
        <authorList>
            <person name="Maeda T."/>
            <person name="Takahashi S."/>
            <person name="Yoshida T."/>
            <person name="Shimamura S."/>
            <person name="Takaki Y."/>
            <person name="Nagai Y."/>
            <person name="Toyoda A."/>
            <person name="Suzuki Y."/>
            <person name="Arimoto A."/>
            <person name="Ishii H."/>
            <person name="Satoh N."/>
            <person name="Nishiyama T."/>
            <person name="Hasebe M."/>
            <person name="Maruyama T."/>
            <person name="Minagawa J."/>
            <person name="Obokata J."/>
            <person name="Shigenobu S."/>
        </authorList>
    </citation>
    <scope>NUCLEOTIDE SEQUENCE [LARGE SCALE GENOMIC DNA]</scope>
</reference>
<name>A0AAV4JQ73_9GAST</name>
<feature type="coiled-coil region" evidence="2">
    <location>
        <begin position="56"/>
        <end position="111"/>
    </location>
</feature>
<proteinExistence type="predicted"/>
<dbReference type="InterPro" id="IPR022894">
    <property type="entry name" value="Oligoribonuclease"/>
</dbReference>
<evidence type="ECO:0000256" key="2">
    <source>
        <dbReference type="SAM" id="Coils"/>
    </source>
</evidence>